<reference evidence="7 8" key="1">
    <citation type="journal article" date="2016" name="Sci. Rep.">
        <title>The Dendrobium catenatum Lindl. genome sequence provides insights into polysaccharide synthase, floral development and adaptive evolution.</title>
        <authorList>
            <person name="Zhang G.Q."/>
            <person name="Xu Q."/>
            <person name="Bian C."/>
            <person name="Tsai W.C."/>
            <person name="Yeh C.M."/>
            <person name="Liu K.W."/>
            <person name="Yoshida K."/>
            <person name="Zhang L.S."/>
            <person name="Chang S.B."/>
            <person name="Chen F."/>
            <person name="Shi Y."/>
            <person name="Su Y.Y."/>
            <person name="Zhang Y.Q."/>
            <person name="Chen L.J."/>
            <person name="Yin Y."/>
            <person name="Lin M."/>
            <person name="Huang H."/>
            <person name="Deng H."/>
            <person name="Wang Z.W."/>
            <person name="Zhu S.L."/>
            <person name="Zhao X."/>
            <person name="Deng C."/>
            <person name="Niu S.C."/>
            <person name="Huang J."/>
            <person name="Wang M."/>
            <person name="Liu G.H."/>
            <person name="Yang H.J."/>
            <person name="Xiao X.J."/>
            <person name="Hsiao Y.Y."/>
            <person name="Wu W.L."/>
            <person name="Chen Y.Y."/>
            <person name="Mitsuda N."/>
            <person name="Ohme-Takagi M."/>
            <person name="Luo Y.B."/>
            <person name="Van de Peer Y."/>
            <person name="Liu Z.J."/>
        </authorList>
    </citation>
    <scope>NUCLEOTIDE SEQUENCE [LARGE SCALE GENOMIC DNA]</scope>
    <source>
        <tissue evidence="7">The whole plant</tissue>
    </source>
</reference>
<keyword evidence="5 6" id="KW-0472">Membrane</keyword>
<feature type="transmembrane region" description="Helical" evidence="6">
    <location>
        <begin position="91"/>
        <end position="110"/>
    </location>
</feature>
<evidence type="ECO:0000256" key="4">
    <source>
        <dbReference type="ARBA" id="ARBA00022989"/>
    </source>
</evidence>
<feature type="transmembrane region" description="Helical" evidence="6">
    <location>
        <begin position="152"/>
        <end position="171"/>
    </location>
</feature>
<proteinExistence type="inferred from homology"/>
<reference evidence="7 8" key="2">
    <citation type="journal article" date="2017" name="Nature">
        <title>The Apostasia genome and the evolution of orchids.</title>
        <authorList>
            <person name="Zhang G.Q."/>
            <person name="Liu K.W."/>
            <person name="Li Z."/>
            <person name="Lohaus R."/>
            <person name="Hsiao Y.Y."/>
            <person name="Niu S.C."/>
            <person name="Wang J.Y."/>
            <person name="Lin Y.C."/>
            <person name="Xu Q."/>
            <person name="Chen L.J."/>
            <person name="Yoshida K."/>
            <person name="Fujiwara S."/>
            <person name="Wang Z.W."/>
            <person name="Zhang Y.Q."/>
            <person name="Mitsuda N."/>
            <person name="Wang M."/>
            <person name="Liu G.H."/>
            <person name="Pecoraro L."/>
            <person name="Huang H.X."/>
            <person name="Xiao X.J."/>
            <person name="Lin M."/>
            <person name="Wu X.Y."/>
            <person name="Wu W.L."/>
            <person name="Chen Y.Y."/>
            <person name="Chang S.B."/>
            <person name="Sakamoto S."/>
            <person name="Ohme-Takagi M."/>
            <person name="Yagi M."/>
            <person name="Zeng S.J."/>
            <person name="Shen C.Y."/>
            <person name="Yeh C.M."/>
            <person name="Luo Y.B."/>
            <person name="Tsai W.C."/>
            <person name="Van de Peer Y."/>
            <person name="Liu Z.J."/>
        </authorList>
    </citation>
    <scope>NUCLEOTIDE SEQUENCE [LARGE SCALE GENOMIC DNA]</scope>
    <source>
        <tissue evidence="7">The whole plant</tissue>
    </source>
</reference>
<feature type="transmembrane region" description="Helical" evidence="6">
    <location>
        <begin position="47"/>
        <end position="71"/>
    </location>
</feature>
<evidence type="ECO:0000256" key="2">
    <source>
        <dbReference type="ARBA" id="ARBA00006948"/>
    </source>
</evidence>
<feature type="transmembrane region" description="Helical" evidence="6">
    <location>
        <begin position="241"/>
        <end position="259"/>
    </location>
</feature>
<dbReference type="Pfam" id="PF04819">
    <property type="entry name" value="DUF716"/>
    <property type="match status" value="1"/>
</dbReference>
<evidence type="ECO:0000256" key="3">
    <source>
        <dbReference type="ARBA" id="ARBA00022692"/>
    </source>
</evidence>
<keyword evidence="3 6" id="KW-0812">Transmembrane</keyword>
<comment type="similarity">
    <text evidence="2">Belongs to the TMEM45 family.</text>
</comment>
<keyword evidence="4 6" id="KW-1133">Transmembrane helix</keyword>
<evidence type="ECO:0000256" key="1">
    <source>
        <dbReference type="ARBA" id="ARBA00004141"/>
    </source>
</evidence>
<evidence type="ECO:0008006" key="9">
    <source>
        <dbReference type="Google" id="ProtNLM"/>
    </source>
</evidence>
<dbReference type="Proteomes" id="UP000233837">
    <property type="component" value="Unassembled WGS sequence"/>
</dbReference>
<evidence type="ECO:0000256" key="6">
    <source>
        <dbReference type="SAM" id="Phobius"/>
    </source>
</evidence>
<feature type="transmembrane region" description="Helical" evidence="6">
    <location>
        <begin position="178"/>
        <end position="202"/>
    </location>
</feature>
<dbReference type="AlphaFoldDB" id="A0A2I0VDX7"/>
<accession>A0A2I0VDX7</accession>
<dbReference type="GO" id="GO:0016020">
    <property type="term" value="C:membrane"/>
    <property type="evidence" value="ECO:0007669"/>
    <property type="project" value="UniProtKB-SubCell"/>
</dbReference>
<sequence length="306" mass="34632">MGTKIGHVAPGFGFLVIGLWHLYNNIKLFSCHPNTFRSHSWFPFPKIRYLELVLIAMGGCTYLVTELFVGPSRHQPLDVDFTIPSNHLHNFEHSSITLSFVIYAVFAIALDRAARPAAARPLTFVASTVAFGQEFLLFYIHSTDHTGLEGQYHWLLRIVIAVSFATSLLGISHPCNFAIAFVRSASIALQGIWNIFLGYALWTPAFIPKGCFLHDENVHSSVRCRSDEALHRAKSLANNEFSWVVSASVIFSFLFYLYLSRRYEKELEYEPIDVEELDDSELRKKINSKLGESDAVVLLEKVMRAV</sequence>
<gene>
    <name evidence="7" type="ORF">MA16_Dca027195</name>
</gene>
<feature type="transmembrane region" description="Helical" evidence="6">
    <location>
        <begin position="122"/>
        <end position="140"/>
    </location>
</feature>
<evidence type="ECO:0000256" key="5">
    <source>
        <dbReference type="ARBA" id="ARBA00023136"/>
    </source>
</evidence>
<dbReference type="PANTHER" id="PTHR46285:SF3">
    <property type="entry name" value="PROTEINASE INHIBITOR I4, SERPIN (DUF716)"/>
    <property type="match status" value="1"/>
</dbReference>
<dbReference type="EMBL" id="KZ503764">
    <property type="protein sequence ID" value="PKU61619.1"/>
    <property type="molecule type" value="Genomic_DNA"/>
</dbReference>
<organism evidence="7 8">
    <name type="scientific">Dendrobium catenatum</name>
    <dbReference type="NCBI Taxonomy" id="906689"/>
    <lineage>
        <taxon>Eukaryota</taxon>
        <taxon>Viridiplantae</taxon>
        <taxon>Streptophyta</taxon>
        <taxon>Embryophyta</taxon>
        <taxon>Tracheophyta</taxon>
        <taxon>Spermatophyta</taxon>
        <taxon>Magnoliopsida</taxon>
        <taxon>Liliopsida</taxon>
        <taxon>Asparagales</taxon>
        <taxon>Orchidaceae</taxon>
        <taxon>Epidendroideae</taxon>
        <taxon>Malaxideae</taxon>
        <taxon>Dendrobiinae</taxon>
        <taxon>Dendrobium</taxon>
    </lineage>
</organism>
<dbReference type="PANTHER" id="PTHR46285">
    <property type="entry name" value="PROTEINASE INHIBITOR I4, SERPIN (DUF716)-RELATED"/>
    <property type="match status" value="1"/>
</dbReference>
<dbReference type="InterPro" id="IPR006904">
    <property type="entry name" value="DUF716"/>
</dbReference>
<evidence type="ECO:0000313" key="7">
    <source>
        <dbReference type="EMBL" id="PKU61619.1"/>
    </source>
</evidence>
<keyword evidence="8" id="KW-1185">Reference proteome</keyword>
<evidence type="ECO:0000313" key="8">
    <source>
        <dbReference type="Proteomes" id="UP000233837"/>
    </source>
</evidence>
<feature type="transmembrane region" description="Helical" evidence="6">
    <location>
        <begin position="6"/>
        <end position="26"/>
    </location>
</feature>
<comment type="subcellular location">
    <subcellularLocation>
        <location evidence="1">Membrane</location>
        <topology evidence="1">Multi-pass membrane protein</topology>
    </subcellularLocation>
</comment>
<protein>
    <recommendedName>
        <fullName evidence="9">Transmembrane protein 45B</fullName>
    </recommendedName>
</protein>
<name>A0A2I0VDX7_9ASPA</name>